<organism evidence="1 2">
    <name type="scientific">Zestosphaera tikiterensis</name>
    <dbReference type="NCBI Taxonomy" id="1973259"/>
    <lineage>
        <taxon>Archaea</taxon>
        <taxon>Thermoproteota</taxon>
        <taxon>Thermoprotei</taxon>
        <taxon>Desulfurococcales</taxon>
        <taxon>Desulfurococcaceae</taxon>
        <taxon>Zestosphaera</taxon>
    </lineage>
</organism>
<dbReference type="Pfam" id="PF09891">
    <property type="entry name" value="DUF2118"/>
    <property type="match status" value="1"/>
</dbReference>
<dbReference type="AlphaFoldDB" id="A0A2R7Y3S8"/>
<evidence type="ECO:0008006" key="3">
    <source>
        <dbReference type="Google" id="ProtNLM"/>
    </source>
</evidence>
<dbReference type="Gene3D" id="2.40.50.100">
    <property type="match status" value="1"/>
</dbReference>
<sequence>MVFTVLSDDVVKGVKVGKATDNALKYLKDVSSYYRMPECFKVLNDVKEKIPCYEIPKEIELLKDGKYALEVCNPRLNKCVDLDSNALVDEVVIEGFEVYPVVEECSEVGRNDKLAYIVTGKGEVRVVRYEGDGVVLYVDEVVGVRPVKYRVFIKRG</sequence>
<evidence type="ECO:0000313" key="2">
    <source>
        <dbReference type="Proteomes" id="UP000244093"/>
    </source>
</evidence>
<protein>
    <recommendedName>
        <fullName evidence="3">DUF2118 domain-containing protein</fullName>
    </recommendedName>
</protein>
<dbReference type="EMBL" id="NBVN01000004">
    <property type="protein sequence ID" value="PUA32215.1"/>
    <property type="molecule type" value="Genomic_DNA"/>
</dbReference>
<dbReference type="Proteomes" id="UP000244093">
    <property type="component" value="Unassembled WGS sequence"/>
</dbReference>
<evidence type="ECO:0000313" key="1">
    <source>
        <dbReference type="EMBL" id="PUA32215.1"/>
    </source>
</evidence>
<reference evidence="1 2" key="1">
    <citation type="journal article" date="2018" name="Syst. Appl. Microbiol.">
        <title>A new symbiotic nanoarchaeote (Candidatus Nanoclepta minutus) and its host (Zestosphaera tikiterensis gen. nov., sp. nov.) from a New Zealand hot spring.</title>
        <authorList>
            <person name="St John E."/>
            <person name="Liu Y."/>
            <person name="Podar M."/>
            <person name="Stott M.B."/>
            <person name="Meneghin J."/>
            <person name="Chen Z."/>
            <person name="Lagutin K."/>
            <person name="Mitchell K."/>
            <person name="Reysenbach A.L."/>
        </authorList>
    </citation>
    <scope>NUCLEOTIDE SEQUENCE [LARGE SCALE GENOMIC DNA]</scope>
    <source>
        <strain evidence="1">NZ3</strain>
    </source>
</reference>
<dbReference type="InterPro" id="IPR019217">
    <property type="entry name" value="DUF2118"/>
</dbReference>
<accession>A0A2R7Y3S8</accession>
<name>A0A2R7Y3S8_9CREN</name>
<proteinExistence type="predicted"/>
<comment type="caution">
    <text evidence="1">The sequence shown here is derived from an EMBL/GenBank/DDBJ whole genome shotgun (WGS) entry which is preliminary data.</text>
</comment>
<gene>
    <name evidence="1" type="ORF">B7O98_05970</name>
</gene>